<dbReference type="EMBL" id="MTHB01000229">
    <property type="protein sequence ID" value="OXC74176.1"/>
    <property type="molecule type" value="Genomic_DNA"/>
</dbReference>
<organism evidence="1 2">
    <name type="scientific">Caballeronia sordidicola</name>
    <name type="common">Burkholderia sordidicola</name>
    <dbReference type="NCBI Taxonomy" id="196367"/>
    <lineage>
        <taxon>Bacteria</taxon>
        <taxon>Pseudomonadati</taxon>
        <taxon>Pseudomonadota</taxon>
        <taxon>Betaproteobacteria</taxon>
        <taxon>Burkholderiales</taxon>
        <taxon>Burkholderiaceae</taxon>
        <taxon>Caballeronia</taxon>
    </lineage>
</organism>
<comment type="caution">
    <text evidence="1">The sequence shown here is derived from an EMBL/GenBank/DDBJ whole genome shotgun (WGS) entry which is preliminary data.</text>
</comment>
<dbReference type="AlphaFoldDB" id="A0A226WSK8"/>
<protein>
    <submittedName>
        <fullName evidence="1">Uncharacterized protein</fullName>
    </submittedName>
</protein>
<accession>A0A226WSK8</accession>
<reference evidence="2" key="1">
    <citation type="submission" date="2017-01" db="EMBL/GenBank/DDBJ databases">
        <title>Genome Analysis of Deinococcus marmoris KOPRI26562.</title>
        <authorList>
            <person name="Kim J.H."/>
            <person name="Oh H.-M."/>
        </authorList>
    </citation>
    <scope>NUCLEOTIDE SEQUENCE [LARGE SCALE GENOMIC DNA]</scope>
    <source>
        <strain evidence="2">PAMC 26633</strain>
    </source>
</reference>
<gene>
    <name evidence="1" type="ORF">BSU04_33175</name>
</gene>
<evidence type="ECO:0000313" key="2">
    <source>
        <dbReference type="Proteomes" id="UP000214720"/>
    </source>
</evidence>
<evidence type="ECO:0000313" key="1">
    <source>
        <dbReference type="EMBL" id="OXC74176.1"/>
    </source>
</evidence>
<name>A0A226WSK8_CABSO</name>
<proteinExistence type="predicted"/>
<sequence>MTAVFDAAVVARFFVGLCFAGTGDSTVRTVRTVRIRPGMRTLRLAELDVWVRTISTLSTFKTWNSRSMLADSGFASSWA</sequence>
<dbReference type="Proteomes" id="UP000214720">
    <property type="component" value="Unassembled WGS sequence"/>
</dbReference>